<proteinExistence type="predicted"/>
<organism evidence="1 2">
    <name type="scientific">Mongoliibacter ruber</name>
    <dbReference type="NCBI Taxonomy" id="1750599"/>
    <lineage>
        <taxon>Bacteria</taxon>
        <taxon>Pseudomonadati</taxon>
        <taxon>Bacteroidota</taxon>
        <taxon>Cytophagia</taxon>
        <taxon>Cytophagales</taxon>
        <taxon>Cyclobacteriaceae</taxon>
        <taxon>Mongoliibacter</taxon>
    </lineage>
</organism>
<dbReference type="AlphaFoldDB" id="A0A2T0WFR2"/>
<dbReference type="Proteomes" id="UP000238157">
    <property type="component" value="Unassembled WGS sequence"/>
</dbReference>
<evidence type="ECO:0000313" key="2">
    <source>
        <dbReference type="Proteomes" id="UP000238157"/>
    </source>
</evidence>
<evidence type="ECO:0000313" key="1">
    <source>
        <dbReference type="EMBL" id="PRY85516.1"/>
    </source>
</evidence>
<comment type="caution">
    <text evidence="1">The sequence shown here is derived from an EMBL/GenBank/DDBJ whole genome shotgun (WGS) entry which is preliminary data.</text>
</comment>
<gene>
    <name evidence="1" type="ORF">CLW00_11297</name>
</gene>
<keyword evidence="2" id="KW-1185">Reference proteome</keyword>
<name>A0A2T0WFR2_9BACT</name>
<dbReference type="EMBL" id="PVTR01000012">
    <property type="protein sequence ID" value="PRY85516.1"/>
    <property type="molecule type" value="Genomic_DNA"/>
</dbReference>
<protein>
    <recommendedName>
        <fullName evidence="3">Major royal jelly protein</fullName>
    </recommendedName>
</protein>
<dbReference type="SUPFAM" id="SSF63829">
    <property type="entry name" value="Calcium-dependent phosphotriesterase"/>
    <property type="match status" value="1"/>
</dbReference>
<accession>A0A2T0WFR2</accession>
<evidence type="ECO:0008006" key="3">
    <source>
        <dbReference type="Google" id="ProtNLM"/>
    </source>
</evidence>
<sequence length="328" mass="37407">MFGSLEAPKPFSMLRAIQIVFLLTLCFSCSEAESPVDFWQNHVPFEAEYADGNMERLGIFASPAESKGPSTLIEASGLAYSRKNPGHVWSHQDKNNDNRFFLLDANTGETVAAYRIPGTRNRDWEDIEIANGPVDGVDYLYIGDVGDNDQVYANYTIYRFEEPQFEEAHRGQIVDLNIEYDEIKFVYPDKSHDVETLMVDPLTRDIYLATKRDFRSILFVLPYPQNTTERFTATQVGTFSFTRATAGTVSKDGMEVLVKNYDRIYYWKREAGQSFADLMATKPALAPYNPTEAQGEAICFDHDGGYYTLSEFSNAIIPELYYYKRLQN</sequence>
<reference evidence="1 2" key="1">
    <citation type="submission" date="2018-03" db="EMBL/GenBank/DDBJ databases">
        <title>Genomic Encyclopedia of Archaeal and Bacterial Type Strains, Phase II (KMG-II): from individual species to whole genera.</title>
        <authorList>
            <person name="Goeker M."/>
        </authorList>
    </citation>
    <scope>NUCLEOTIDE SEQUENCE [LARGE SCALE GENOMIC DNA]</scope>
    <source>
        <strain evidence="1 2">DSM 27929</strain>
    </source>
</reference>